<organism evidence="1 2">
    <name type="scientific">Methylocella tundrae</name>
    <dbReference type="NCBI Taxonomy" id="227605"/>
    <lineage>
        <taxon>Bacteria</taxon>
        <taxon>Pseudomonadati</taxon>
        <taxon>Pseudomonadota</taxon>
        <taxon>Alphaproteobacteria</taxon>
        <taxon>Hyphomicrobiales</taxon>
        <taxon>Beijerinckiaceae</taxon>
        <taxon>Methylocella</taxon>
    </lineage>
</organism>
<dbReference type="KEGG" id="mtun:MTUNDRAET4_1428"/>
<reference evidence="1 2" key="1">
    <citation type="submission" date="2019-03" db="EMBL/GenBank/DDBJ databases">
        <authorList>
            <person name="Kox A.R. M."/>
        </authorList>
    </citation>
    <scope>NUCLEOTIDE SEQUENCE [LARGE SCALE GENOMIC DNA]</scope>
    <source>
        <strain evidence="1">MTUNDRAET4 annotated genome</strain>
    </source>
</reference>
<accession>A0A4U8YWQ1</accession>
<gene>
    <name evidence="1" type="ORF">MTUNDRAET4_1428</name>
</gene>
<proteinExistence type="predicted"/>
<sequence>MALFCPRYAEAFAPLSPVRPIAFTPARFGAKENPRRLVAAIRTSPEHRGLSMIAAFILHFLCGAAA</sequence>
<dbReference type="Proteomes" id="UP000294360">
    <property type="component" value="Chromosome"/>
</dbReference>
<dbReference type="EMBL" id="LR536450">
    <property type="protein sequence ID" value="VFU08321.1"/>
    <property type="molecule type" value="Genomic_DNA"/>
</dbReference>
<name>A0A4U8YWQ1_METTU</name>
<protein>
    <submittedName>
        <fullName evidence="1">Uncharacterized protein</fullName>
    </submittedName>
</protein>
<dbReference type="AlphaFoldDB" id="A0A4U8YWQ1"/>
<evidence type="ECO:0000313" key="1">
    <source>
        <dbReference type="EMBL" id="VFU08321.1"/>
    </source>
</evidence>
<evidence type="ECO:0000313" key="2">
    <source>
        <dbReference type="Proteomes" id="UP000294360"/>
    </source>
</evidence>